<dbReference type="AlphaFoldDB" id="A0A0G0VJQ6"/>
<feature type="transmembrane region" description="Helical" evidence="1">
    <location>
        <begin position="121"/>
        <end position="138"/>
    </location>
</feature>
<comment type="caution">
    <text evidence="2">The sequence shown here is derived from an EMBL/GenBank/DDBJ whole genome shotgun (WGS) entry which is preliminary data.</text>
</comment>
<feature type="transmembrane region" description="Helical" evidence="1">
    <location>
        <begin position="144"/>
        <end position="161"/>
    </location>
</feature>
<reference evidence="2 3" key="1">
    <citation type="journal article" date="2015" name="Nature">
        <title>rRNA introns, odd ribosomes, and small enigmatic genomes across a large radiation of phyla.</title>
        <authorList>
            <person name="Brown C.T."/>
            <person name="Hug L.A."/>
            <person name="Thomas B.C."/>
            <person name="Sharon I."/>
            <person name="Castelle C.J."/>
            <person name="Singh A."/>
            <person name="Wilkins M.J."/>
            <person name="Williams K.H."/>
            <person name="Banfield J.F."/>
        </authorList>
    </citation>
    <scope>NUCLEOTIDE SEQUENCE [LARGE SCALE GENOMIC DNA]</scope>
</reference>
<keyword evidence="1" id="KW-1133">Transmembrane helix</keyword>
<gene>
    <name evidence="2" type="ORF">UU03_C0018G0001</name>
</gene>
<feature type="transmembrane region" description="Helical" evidence="1">
    <location>
        <begin position="96"/>
        <end position="114"/>
    </location>
</feature>
<evidence type="ECO:0008006" key="4">
    <source>
        <dbReference type="Google" id="ProtNLM"/>
    </source>
</evidence>
<keyword evidence="1" id="KW-0812">Transmembrane</keyword>
<keyword evidence="1" id="KW-0472">Membrane</keyword>
<feature type="transmembrane region" description="Helical" evidence="1">
    <location>
        <begin position="168"/>
        <end position="191"/>
    </location>
</feature>
<sequence length="280" mass="32300">ALFGAISLKETFFSNSEERFLSINIFANKDLKESIIQRVNSERTISTFPDPLKPIFINKQIEYARILSENYIKNLSPNFLYLRGDGNPRHNPGEMGMLYLVEFPLLFVAIINLWKENKKNFGLLIFWILIVPLATMLFDETHGLRNAFMLPPFILLASYALTKIERRFLGVAFFLILTQCVYILARIYFIAPAKFASFWSSDAKKASFLAMEKKNKYESIYLSKSIDNIEYAYPVYAKIDPNDVIAQYGREVKEFGNVKIIDIKDIDPKSVNKNTLVISK</sequence>
<evidence type="ECO:0000256" key="1">
    <source>
        <dbReference type="SAM" id="Phobius"/>
    </source>
</evidence>
<dbReference type="Proteomes" id="UP000034613">
    <property type="component" value="Unassembled WGS sequence"/>
</dbReference>
<feature type="non-terminal residue" evidence="2">
    <location>
        <position position="1"/>
    </location>
</feature>
<protein>
    <recommendedName>
        <fullName evidence="4">Glycosyltransferase RgtA/B/C/D-like domain-containing protein</fullName>
    </recommendedName>
</protein>
<name>A0A0G0VJQ6_9BACT</name>
<dbReference type="EMBL" id="LBZB01000018">
    <property type="protein sequence ID" value="KKR62982.1"/>
    <property type="molecule type" value="Genomic_DNA"/>
</dbReference>
<accession>A0A0G0VJQ6</accession>
<organism evidence="2 3">
    <name type="scientific">Candidatus Woesebacteria bacterium GW2011_GWA1_40_45</name>
    <dbReference type="NCBI Taxonomy" id="1618554"/>
    <lineage>
        <taxon>Bacteria</taxon>
        <taxon>Candidatus Woeseibacteriota</taxon>
    </lineage>
</organism>
<evidence type="ECO:0000313" key="2">
    <source>
        <dbReference type="EMBL" id="KKR62982.1"/>
    </source>
</evidence>
<proteinExistence type="predicted"/>
<evidence type="ECO:0000313" key="3">
    <source>
        <dbReference type="Proteomes" id="UP000034613"/>
    </source>
</evidence>